<evidence type="ECO:0000313" key="5">
    <source>
        <dbReference type="Proteomes" id="UP000179786"/>
    </source>
</evidence>
<dbReference type="InterPro" id="IPR013320">
    <property type="entry name" value="ConA-like_dom_sf"/>
</dbReference>
<evidence type="ECO:0000256" key="1">
    <source>
        <dbReference type="ARBA" id="ARBA00022729"/>
    </source>
</evidence>
<protein>
    <recommendedName>
        <fullName evidence="3">LamG-like jellyroll fold domain-containing protein</fullName>
    </recommendedName>
</protein>
<keyword evidence="5" id="KW-1185">Reference proteome</keyword>
<evidence type="ECO:0000256" key="2">
    <source>
        <dbReference type="ARBA" id="ARBA00023157"/>
    </source>
</evidence>
<dbReference type="RefSeq" id="WP_070987585.1">
    <property type="nucleotide sequence ID" value="NZ_MKJU01000035.1"/>
</dbReference>
<keyword evidence="2" id="KW-1015">Disulfide bond</keyword>
<accession>A0A1S1MN94</accession>
<dbReference type="Pfam" id="PF13385">
    <property type="entry name" value="Laminin_G_3"/>
    <property type="match status" value="1"/>
</dbReference>
<proteinExistence type="predicted"/>
<feature type="domain" description="LamG-like jellyroll fold" evidence="3">
    <location>
        <begin position="967"/>
        <end position="1104"/>
    </location>
</feature>
<dbReference type="InterPro" id="IPR006558">
    <property type="entry name" value="LamG-like"/>
</dbReference>
<comment type="caution">
    <text evidence="4">The sequence shown here is derived from an EMBL/GenBank/DDBJ whole genome shotgun (WGS) entry which is preliminary data.</text>
</comment>
<dbReference type="SMART" id="SM00710">
    <property type="entry name" value="PbH1"/>
    <property type="match status" value="4"/>
</dbReference>
<dbReference type="Proteomes" id="UP000179786">
    <property type="component" value="Unassembled WGS sequence"/>
</dbReference>
<evidence type="ECO:0000313" key="4">
    <source>
        <dbReference type="EMBL" id="OHU87112.1"/>
    </source>
</evidence>
<dbReference type="EMBL" id="MKJU01000035">
    <property type="protein sequence ID" value="OHU87112.1"/>
    <property type="molecule type" value="Genomic_DNA"/>
</dbReference>
<dbReference type="SMART" id="SM00560">
    <property type="entry name" value="LamGL"/>
    <property type="match status" value="1"/>
</dbReference>
<dbReference type="Gene3D" id="2.60.120.200">
    <property type="match status" value="1"/>
</dbReference>
<evidence type="ECO:0000259" key="3">
    <source>
        <dbReference type="SMART" id="SM00560"/>
    </source>
</evidence>
<reference evidence="4 5" key="1">
    <citation type="submission" date="2016-09" db="EMBL/GenBank/DDBJ databases">
        <title>Pseudoalteromonas amylolytica sp. nov., isolated from the surface seawater.</title>
        <authorList>
            <person name="Wu Y.-H."/>
            <person name="Cheng H."/>
            <person name="Jin X.-B."/>
            <person name="Wang C.-S."/>
            <person name="Xu X.-W."/>
        </authorList>
    </citation>
    <scope>NUCLEOTIDE SEQUENCE [LARGE SCALE GENOMIC DNA]</scope>
    <source>
        <strain evidence="4 5">JW1</strain>
    </source>
</reference>
<dbReference type="AlphaFoldDB" id="A0A1S1MN94"/>
<dbReference type="InterPro" id="IPR006626">
    <property type="entry name" value="PbH1"/>
</dbReference>
<sequence length="1113" mass="121512">MTLLTSHRSLVAAGIICLPFYSLADLYKVTFSGYVSEVKDPYSLVTNTIKLSDPIVGEYWYDSQMHDLSSYPNYVAESQSAGIRYEAKIGNVSLTMDETQPKLRLVIDPHNAGSYLVIPSNTRTDNNLSVRNTYLLTEFETNNQSVGDELIPLVYEQWMSHRFHLRLFDEQNPATVNNNTWVEGTITAIQTEPLCSSTNTVQLSHEERITLDGRSNTVEGKGNESLNPAQLLVPGTVLCVKGAPEGASHELRIENVAGTAEAPITVINTGGQVVFKNLDSNGYIDTAIEVLNSQHLHITGSGNQAYEYGFKIDGRVGTIRKGVAYYKRSSDIELDHIEVGYTSQSGLNLKTFSNCSDGSVPARYAEQGETPQFYDAYNEPLVLHDTPEQYQKEHMHDYNNDGVVNHLDASSKGDMTFYNASYHDNYIHNTGTEGMYIGSNGSYRLYKASEHADPFHLPGSGMGGNERRICQYYQIPDQQQQVAFGDYNEPMAGQLVGVKIYNNIVDRTGWDSINVKSSAVDCEVFSNQVTNFSTKNYNRDQIGAISLQTNTHCDVYRNTLDGGTEGGYGMGVHAPTLGGVIANNVIKDAGKGGQYGKESAIQVRFNTDDDHHKMYDEQDQHIPWQQIYQGKSHHVINNTIINPVKESVDFRIYRETHSVANNLIIPDNTPMDVAGDVIVASNLNASADTLEGGNDAPYALKVGTAAQNTGTDMPAEYGVEATRLTTDLVNITRPLQGAYDIGALEYVTLRVLMNEGGRVVSNPAGVDCPKTCGGVFDTNQLVTLSAIADSTHDFLGWEGCDQVASGRCEVMGHKLVKAHFAPKVVRISTFSGAHGDILPNGPVSIARGDSQTMTISPAPLYQVSSLLVDGEPVPVASEYLFDSVSENHVIEASFSFDLNYADLLHLTLDDGSGNTAVNSGTLSEVNGVVDGATWVNEGHIQGALGFDGDDYVNLFAHELMDVNPQQHSFTATLWFKTTHSGALISKVKDATSDVQFYLFAGSNGALYGRVGLEDGAYRTICSSSDTIDDGQWHFAALVNDHSTGYFKVYLDGQLLGSKVSGFVPSNGMDILIGARRSGDNQSTGNHFTGDIDDVRFFKKALDESEILALFNGQ</sequence>
<dbReference type="STRING" id="1859457.BET10_00395"/>
<name>A0A1S1MN94_9GAMM</name>
<organism evidence="4 5">
    <name type="scientific">Pseudoalteromonas amylolytica</name>
    <dbReference type="NCBI Taxonomy" id="1859457"/>
    <lineage>
        <taxon>Bacteria</taxon>
        <taxon>Pseudomonadati</taxon>
        <taxon>Pseudomonadota</taxon>
        <taxon>Gammaproteobacteria</taxon>
        <taxon>Alteromonadales</taxon>
        <taxon>Pseudoalteromonadaceae</taxon>
        <taxon>Pseudoalteromonas</taxon>
    </lineage>
</organism>
<dbReference type="OrthoDB" id="1391467at2"/>
<keyword evidence="1" id="KW-0732">Signal</keyword>
<dbReference type="SUPFAM" id="SSF51126">
    <property type="entry name" value="Pectin lyase-like"/>
    <property type="match status" value="1"/>
</dbReference>
<gene>
    <name evidence="4" type="ORF">BET10_00395</name>
</gene>
<dbReference type="InterPro" id="IPR011050">
    <property type="entry name" value="Pectin_lyase_fold/virulence"/>
</dbReference>
<dbReference type="SUPFAM" id="SSF49899">
    <property type="entry name" value="Concanavalin A-like lectins/glucanases"/>
    <property type="match status" value="1"/>
</dbReference>